<accession>A0AC35U636</accession>
<evidence type="ECO:0000313" key="2">
    <source>
        <dbReference type="WBParaSite" id="RSKR_0000845200.1"/>
    </source>
</evidence>
<reference evidence="2" key="1">
    <citation type="submission" date="2016-11" db="UniProtKB">
        <authorList>
            <consortium name="WormBaseParasite"/>
        </authorList>
    </citation>
    <scope>IDENTIFICATION</scope>
    <source>
        <strain evidence="2">KR3021</strain>
    </source>
</reference>
<sequence length="536" mass="61486">MSRSVLAFEWAVGKVKKLNKDQVRIVKPSINVFTVGMDEKVQIKSPLECGQSPPSPPPSYCAKQLSQELGTPIIIKKKSSFKTPLIWLLAIFLIAFFTLTLSEIAYNRQRDEKFFRLRWAELKHRMGFDQQRSNNVGEGPFFNSLRRNDEFTNRIVPVNSAAWRADRGFKVEEVSTTTTTTTTTTAAPSTTSEASNLVISESTENDAQSEGRLTFLRNILQKIKQHAEDMGMEGTMQVSVIRVDPMDETKENDSTESVNINKPIFEPPRFNPFRNNNNEENNNNRQSNDFPAWQKPQPTFFNRFNSDSDEEETEKSNEQQNVGDYQKRRFGQMVQDIIAQRIHQAVLMNAIARQQQMAQMEQNEFYNRQQNSFSPFMAHQQQHQPLMWTQQQQQPQQWQQQPESTQSMFLPAQQQKMDFSADVQQNQQPSDAFWNRQINENQQQQLNLPLQNQAFNSGNEEEPKKTGNIVSPQQSFEGGFNKQTETKTNGDLFPVRLAVANDDPTSERTIQHDSPIFHSALFQVDEPSAQMAAGSA</sequence>
<name>A0AC35U636_9BILA</name>
<evidence type="ECO:0000313" key="1">
    <source>
        <dbReference type="Proteomes" id="UP000095286"/>
    </source>
</evidence>
<dbReference type="Proteomes" id="UP000095286">
    <property type="component" value="Unplaced"/>
</dbReference>
<protein>
    <submittedName>
        <fullName evidence="2">Uncharacterized protein</fullName>
    </submittedName>
</protein>
<dbReference type="WBParaSite" id="RSKR_0000845200.1">
    <property type="protein sequence ID" value="RSKR_0000845200.1"/>
    <property type="gene ID" value="RSKR_0000845200"/>
</dbReference>
<proteinExistence type="predicted"/>
<organism evidence="1 2">
    <name type="scientific">Rhabditophanes sp. KR3021</name>
    <dbReference type="NCBI Taxonomy" id="114890"/>
    <lineage>
        <taxon>Eukaryota</taxon>
        <taxon>Metazoa</taxon>
        <taxon>Ecdysozoa</taxon>
        <taxon>Nematoda</taxon>
        <taxon>Chromadorea</taxon>
        <taxon>Rhabditida</taxon>
        <taxon>Tylenchina</taxon>
        <taxon>Panagrolaimomorpha</taxon>
        <taxon>Strongyloidoidea</taxon>
        <taxon>Alloionematidae</taxon>
        <taxon>Rhabditophanes</taxon>
    </lineage>
</organism>